<name>A0AAD1M7Y7_9MYCO</name>
<dbReference type="KEGG" id="mmor:MMOR_39060"/>
<accession>A0AAD1M7Y7</accession>
<dbReference type="Proteomes" id="UP000466681">
    <property type="component" value="Chromosome"/>
</dbReference>
<organism evidence="2 3">
    <name type="scientific">Mycolicibacterium moriokaense</name>
    <dbReference type="NCBI Taxonomy" id="39691"/>
    <lineage>
        <taxon>Bacteria</taxon>
        <taxon>Bacillati</taxon>
        <taxon>Actinomycetota</taxon>
        <taxon>Actinomycetes</taxon>
        <taxon>Mycobacteriales</taxon>
        <taxon>Mycobacteriaceae</taxon>
        <taxon>Mycolicibacterium</taxon>
    </lineage>
</organism>
<reference evidence="2 3" key="1">
    <citation type="journal article" date="2019" name="Emerg. Microbes Infect.">
        <title>Comprehensive subspecies identification of 175 nontuberculous mycobacteria species based on 7547 genomic profiles.</title>
        <authorList>
            <person name="Matsumoto Y."/>
            <person name="Kinjo T."/>
            <person name="Motooka D."/>
            <person name="Nabeya D."/>
            <person name="Jung N."/>
            <person name="Uechi K."/>
            <person name="Horii T."/>
            <person name="Iida T."/>
            <person name="Fujita J."/>
            <person name="Nakamura S."/>
        </authorList>
    </citation>
    <scope>NUCLEOTIDE SEQUENCE [LARGE SCALE GENOMIC DNA]</scope>
    <source>
        <strain evidence="2 3">JCM 6375</strain>
    </source>
</reference>
<dbReference type="InterPro" id="IPR025637">
    <property type="entry name" value="DUF4333"/>
</dbReference>
<evidence type="ECO:0000259" key="1">
    <source>
        <dbReference type="Pfam" id="PF14230"/>
    </source>
</evidence>
<feature type="domain" description="DUF4333" evidence="1">
    <location>
        <begin position="14"/>
        <end position="84"/>
    </location>
</feature>
<sequence>MRTALMVTLTAVALLIAGCGSTIKPEGAAQSVVDLVKKQTGFEPKDVKCPEGVEAKVNVTFECKFTGPEGTEYTADMKITKVEGDDVEFYIETKPSS</sequence>
<gene>
    <name evidence="2" type="ORF">MMOR_39060</name>
</gene>
<dbReference type="PROSITE" id="PS51257">
    <property type="entry name" value="PROKAR_LIPOPROTEIN"/>
    <property type="match status" value="1"/>
</dbReference>
<dbReference type="Pfam" id="PF14230">
    <property type="entry name" value="DUF4333"/>
    <property type="match status" value="1"/>
</dbReference>
<dbReference type="AlphaFoldDB" id="A0AAD1M7Y7"/>
<protein>
    <recommendedName>
        <fullName evidence="1">DUF4333 domain-containing protein</fullName>
    </recommendedName>
</protein>
<evidence type="ECO:0000313" key="2">
    <source>
        <dbReference type="EMBL" id="BBX02970.1"/>
    </source>
</evidence>
<keyword evidence="3" id="KW-1185">Reference proteome</keyword>
<dbReference type="RefSeq" id="WP_083149718.1">
    <property type="nucleotide sequence ID" value="NZ_AP022560.1"/>
</dbReference>
<proteinExistence type="predicted"/>
<dbReference type="EMBL" id="AP022560">
    <property type="protein sequence ID" value="BBX02970.1"/>
    <property type="molecule type" value="Genomic_DNA"/>
</dbReference>
<evidence type="ECO:0000313" key="3">
    <source>
        <dbReference type="Proteomes" id="UP000466681"/>
    </source>
</evidence>